<sequence length="122" mass="13921">MIHLLKPCIIIFAVYYFHLTLRKSCIRFLVSSMSTDPRLNRGSRADSFGTDCNCTLSFAYLQAFSLSKRFGKPGCDWVISVPIFCRLLQYPGLHIHHEPILVSNALQLGNEESEENKVERKA</sequence>
<gene>
    <name evidence="1" type="ORF">BDV39DRAFT_46424</name>
</gene>
<dbReference type="AlphaFoldDB" id="A0A5N6X9Q0"/>
<keyword evidence="2" id="KW-1185">Reference proteome</keyword>
<reference evidence="2" key="1">
    <citation type="submission" date="2019-04" db="EMBL/GenBank/DDBJ databases">
        <title>Friends and foes A comparative genomics studyof 23 Aspergillus species from section Flavi.</title>
        <authorList>
            <consortium name="DOE Joint Genome Institute"/>
            <person name="Kjaerbolling I."/>
            <person name="Vesth T."/>
            <person name="Frisvad J.C."/>
            <person name="Nybo J.L."/>
            <person name="Theobald S."/>
            <person name="Kildgaard S."/>
            <person name="Isbrandt T."/>
            <person name="Kuo A."/>
            <person name="Sato A."/>
            <person name="Lyhne E.K."/>
            <person name="Kogle M.E."/>
            <person name="Wiebenga A."/>
            <person name="Kun R.S."/>
            <person name="Lubbers R.J."/>
            <person name="Makela M.R."/>
            <person name="Barry K."/>
            <person name="Chovatia M."/>
            <person name="Clum A."/>
            <person name="Daum C."/>
            <person name="Haridas S."/>
            <person name="He G."/>
            <person name="LaButti K."/>
            <person name="Lipzen A."/>
            <person name="Mondo S."/>
            <person name="Riley R."/>
            <person name="Salamov A."/>
            <person name="Simmons B.A."/>
            <person name="Magnuson J.K."/>
            <person name="Henrissat B."/>
            <person name="Mortensen U.H."/>
            <person name="Larsen T.O."/>
            <person name="Devries R.P."/>
            <person name="Grigoriev I.V."/>
            <person name="Machida M."/>
            <person name="Baker S.E."/>
            <person name="Andersen M.R."/>
        </authorList>
    </citation>
    <scope>NUCLEOTIDE SEQUENCE [LARGE SCALE GENOMIC DNA]</scope>
    <source>
        <strain evidence="2">CBS 130017</strain>
    </source>
</reference>
<protein>
    <submittedName>
        <fullName evidence="1">Uncharacterized protein</fullName>
    </submittedName>
</protein>
<name>A0A5N6X9Q0_9EURO</name>
<evidence type="ECO:0000313" key="1">
    <source>
        <dbReference type="EMBL" id="KAE8329632.1"/>
    </source>
</evidence>
<evidence type="ECO:0000313" key="2">
    <source>
        <dbReference type="Proteomes" id="UP000325945"/>
    </source>
</evidence>
<dbReference type="Proteomes" id="UP000325945">
    <property type="component" value="Unassembled WGS sequence"/>
</dbReference>
<organism evidence="1 2">
    <name type="scientific">Aspergillus sergii</name>
    <dbReference type="NCBI Taxonomy" id="1034303"/>
    <lineage>
        <taxon>Eukaryota</taxon>
        <taxon>Fungi</taxon>
        <taxon>Dikarya</taxon>
        <taxon>Ascomycota</taxon>
        <taxon>Pezizomycotina</taxon>
        <taxon>Eurotiomycetes</taxon>
        <taxon>Eurotiomycetidae</taxon>
        <taxon>Eurotiales</taxon>
        <taxon>Aspergillaceae</taxon>
        <taxon>Aspergillus</taxon>
        <taxon>Aspergillus subgen. Circumdati</taxon>
    </lineage>
</organism>
<proteinExistence type="predicted"/>
<accession>A0A5N6X9Q0</accession>
<dbReference type="EMBL" id="ML741778">
    <property type="protein sequence ID" value="KAE8329632.1"/>
    <property type="molecule type" value="Genomic_DNA"/>
</dbReference>